<proteinExistence type="predicted"/>
<dbReference type="CDD" id="cd01650">
    <property type="entry name" value="RT_nLTR_like"/>
    <property type="match status" value="1"/>
</dbReference>
<dbReference type="PROSITE" id="PS50878">
    <property type="entry name" value="RT_POL"/>
    <property type="match status" value="1"/>
</dbReference>
<feature type="compositionally biased region" description="Basic and acidic residues" evidence="1">
    <location>
        <begin position="300"/>
        <end position="316"/>
    </location>
</feature>
<dbReference type="OrthoDB" id="688652at2759"/>
<evidence type="ECO:0000313" key="4">
    <source>
        <dbReference type="Proteomes" id="UP000694251"/>
    </source>
</evidence>
<sequence length="1415" mass="160832">MENRIPYHLKGKGLAKDYSPPPRKRIRAPDLDTSELIEANSLTLIGRLTNPAAQRLWSLFPFLSNRWNLKGKAVGSDLGRGCFQFRFDYEEDMQKVLDNRPYHYDQWMVILQKWEPIISDSFPSKIPFWIEIQGLPKHFWQPAMLQTIGEELGEVISKEITTSSAKIRVLIDGLQPLTKETYVDFPGGKEALIYLEYKNLKNHCLQCNRLTHELKDCPGNAAGKERSSSTTLPDPSFGSKATQRNYYTPRDNFIAPRGTHNYPERRDQTNSGTFGSRGSSQRERDSYLPRHLTPRRTRERSREQTASREIDSHYPIRDLNTSQQHHLQWREKSRGRTVPHHELSDSSRTRRPPLEREHNLLSPQSSPPPLVNQSTRRRISSAEVVSPPPVIPSKEQVMSELREVTVQYTTCADPTESAARKQRVLQGEAKNLMSETANLIIQAAASASAPSLPAQQPLQTNSQPEGRSFVSEDLPTLSDPKDKPAKRGRGRPPLAKSLLKSTVKLAGAKTQKRNLTAGSPKKTGGQRSSPQKGRSQAGPSNPKTAQKQTTNQTSGHKGKASNQKNAKNTDPQITLIPAMQKKMISPDLLFLMETKNNSETVLQKLQWMDYSSNFLEPPSSPGAGGLAIFWKPTIEVEIISSCHHYIDTKITTKGRSFFTTFMYGEPDRSKRLQVWNQLREHADSRDAPWLLTGDFNDIINNSEKRGGPCRPEGSFVDLRTFMSQCDLYDLNYTGNFLSWRGYRHSHLVKCRLDRAMANSSWAEAYPSGRSEYLRFEGSDHRPIVISFDPIKKKQKGLFRFDRRLRDNEEVKQLVSTTWNLSTSDSVENRMTKCRQAIIQWNREKQSNSQKRINELRQKLEDAMSSDSTTTDQITIINNDLLLAYQAEEEFWRQRSRQLWLALGDRNSGYFHAATKGRKAVNNIAVLEDDNGITTFEEEGIEKVISEYYQNLFTSQEGDRLTTVNEALNPCISQEVNDSLIKLPTAKEIKKACFAIHQDKAPGPDGFSASFFQANWATVGDHIVSEIQAFFSSGSLPSKINHTHVRLIPKITSPKKVADYRPIALCSVYYKIIAKLITKRLQPVLQQVISENQSAFVTKRAISDNVLITHETLHYLKTSDAKKRVFMAVKTDMSKAYDRLEWDFIQLVLERLGFHRQWIKWIMQCIVTVSYSYLLNGSAKGLVIPERGIRQGDPLSPYICILCGEVLSGLCNKAQHSGKLEGIRVSKNSPRVNHLLFADDTMFFCRSDPESCQELVSILHKYESASGQKINAQKSAITFSKKTLAATKARVKKDLQIQLEGGKGKYLGLPELFGRKKKDLFTSIIDKIKQRALSWSSRFLSTAGKMVMLKSVLSAMPTYTMTCFKIPTSLCKRIQSALTRFWWDANMEKKKMAWISWERMTKSGVTWKILPLLQFS</sequence>
<dbReference type="EMBL" id="JAEFBJ010000008">
    <property type="protein sequence ID" value="KAG7583019.1"/>
    <property type="molecule type" value="Genomic_DNA"/>
</dbReference>
<organism evidence="3 4">
    <name type="scientific">Arabidopsis suecica</name>
    <name type="common">Swedish thale-cress</name>
    <name type="synonym">Cardaminopsis suecica</name>
    <dbReference type="NCBI Taxonomy" id="45249"/>
    <lineage>
        <taxon>Eukaryota</taxon>
        <taxon>Viridiplantae</taxon>
        <taxon>Streptophyta</taxon>
        <taxon>Embryophyta</taxon>
        <taxon>Tracheophyta</taxon>
        <taxon>Spermatophyta</taxon>
        <taxon>Magnoliopsida</taxon>
        <taxon>eudicotyledons</taxon>
        <taxon>Gunneridae</taxon>
        <taxon>Pentapetalae</taxon>
        <taxon>rosids</taxon>
        <taxon>malvids</taxon>
        <taxon>Brassicales</taxon>
        <taxon>Brassicaceae</taxon>
        <taxon>Camelineae</taxon>
        <taxon>Arabidopsis</taxon>
    </lineage>
</organism>
<dbReference type="Pfam" id="PF14392">
    <property type="entry name" value="zf-CCHC_4"/>
    <property type="match status" value="1"/>
</dbReference>
<feature type="region of interest" description="Disordered" evidence="1">
    <location>
        <begin position="451"/>
        <end position="571"/>
    </location>
</feature>
<feature type="compositionally biased region" description="Polar residues" evidence="1">
    <location>
        <begin position="525"/>
        <end position="571"/>
    </location>
</feature>
<comment type="caution">
    <text evidence="3">The sequence shown here is derived from an EMBL/GenBank/DDBJ whole genome shotgun (WGS) entry which is preliminary data.</text>
</comment>
<dbReference type="Pfam" id="PF00078">
    <property type="entry name" value="RVT_1"/>
    <property type="match status" value="1"/>
</dbReference>
<gene>
    <name evidence="3" type="ORF">ISN44_As08g025660</name>
</gene>
<dbReference type="Pfam" id="PF03372">
    <property type="entry name" value="Exo_endo_phos"/>
    <property type="match status" value="1"/>
</dbReference>
<dbReference type="PANTHER" id="PTHR46890">
    <property type="entry name" value="NON-LTR RETROLELEMENT REVERSE TRANSCRIPTASE-LIKE PROTEIN-RELATED"/>
    <property type="match status" value="1"/>
</dbReference>
<dbReference type="InterPro" id="IPR005135">
    <property type="entry name" value="Endo/exonuclease/phosphatase"/>
</dbReference>
<dbReference type="InterPro" id="IPR000477">
    <property type="entry name" value="RT_dom"/>
</dbReference>
<evidence type="ECO:0000256" key="1">
    <source>
        <dbReference type="SAM" id="MobiDB-lite"/>
    </source>
</evidence>
<evidence type="ECO:0000259" key="2">
    <source>
        <dbReference type="PROSITE" id="PS50878"/>
    </source>
</evidence>
<feature type="domain" description="Reverse transcriptase" evidence="2">
    <location>
        <begin position="1028"/>
        <end position="1310"/>
    </location>
</feature>
<keyword evidence="4" id="KW-1185">Reference proteome</keyword>
<dbReference type="Proteomes" id="UP000694251">
    <property type="component" value="Chromosome 8"/>
</dbReference>
<feature type="compositionally biased region" description="Basic and acidic residues" evidence="1">
    <location>
        <begin position="328"/>
        <end position="359"/>
    </location>
</feature>
<evidence type="ECO:0000313" key="3">
    <source>
        <dbReference type="EMBL" id="KAG7583019.1"/>
    </source>
</evidence>
<feature type="compositionally biased region" description="Polar residues" evidence="1">
    <location>
        <begin position="228"/>
        <end position="246"/>
    </location>
</feature>
<dbReference type="GO" id="GO:0003824">
    <property type="term" value="F:catalytic activity"/>
    <property type="evidence" value="ECO:0007669"/>
    <property type="project" value="InterPro"/>
</dbReference>
<dbReference type="InterPro" id="IPR052343">
    <property type="entry name" value="Retrotransposon-Effector_Assoc"/>
</dbReference>
<feature type="region of interest" description="Disordered" evidence="1">
    <location>
        <begin position="219"/>
        <end position="391"/>
    </location>
</feature>
<dbReference type="InterPro" id="IPR025558">
    <property type="entry name" value="DUF4283"/>
</dbReference>
<dbReference type="Pfam" id="PF14111">
    <property type="entry name" value="DUF4283"/>
    <property type="match status" value="1"/>
</dbReference>
<reference evidence="3 4" key="1">
    <citation type="submission" date="2020-12" db="EMBL/GenBank/DDBJ databases">
        <title>Concerted genomic and epigenomic changes stabilize Arabidopsis allopolyploids.</title>
        <authorList>
            <person name="Chen Z."/>
        </authorList>
    </citation>
    <scope>NUCLEOTIDE SEQUENCE [LARGE SCALE GENOMIC DNA]</scope>
    <source>
        <strain evidence="3">As9502</strain>
        <tissue evidence="3">Leaf</tissue>
    </source>
</reference>
<dbReference type="InterPro" id="IPR025836">
    <property type="entry name" value="Zn_knuckle_CX2CX4HX4C"/>
</dbReference>
<dbReference type="PANTHER" id="PTHR46890:SF48">
    <property type="entry name" value="RNA-DIRECTED DNA POLYMERASE"/>
    <property type="match status" value="1"/>
</dbReference>
<feature type="compositionally biased region" description="Polar residues" evidence="1">
    <location>
        <begin position="269"/>
        <end position="279"/>
    </location>
</feature>
<accession>A0A8T2BAI5</accession>
<name>A0A8T2BAI5_ARASU</name>
<protein>
    <recommendedName>
        <fullName evidence="2">Reverse transcriptase domain-containing protein</fullName>
    </recommendedName>
</protein>